<dbReference type="InterPro" id="IPR036812">
    <property type="entry name" value="NAD(P)_OxRdtase_dom_sf"/>
</dbReference>
<protein>
    <recommendedName>
        <fullName evidence="1">NADP-dependent oxidoreductase domain-containing protein</fullName>
    </recommendedName>
</protein>
<dbReference type="InterPro" id="IPR018170">
    <property type="entry name" value="Aldo/ket_reductase_CS"/>
</dbReference>
<dbReference type="Pfam" id="PF00248">
    <property type="entry name" value="Aldo_ket_red"/>
    <property type="match status" value="2"/>
</dbReference>
<dbReference type="PANTHER" id="PTHR43827:SF10">
    <property type="entry name" value="ZGC:110366"/>
    <property type="match status" value="1"/>
</dbReference>
<organism evidence="2 3">
    <name type="scientific">Durusdinium trenchii</name>
    <dbReference type="NCBI Taxonomy" id="1381693"/>
    <lineage>
        <taxon>Eukaryota</taxon>
        <taxon>Sar</taxon>
        <taxon>Alveolata</taxon>
        <taxon>Dinophyceae</taxon>
        <taxon>Suessiales</taxon>
        <taxon>Symbiodiniaceae</taxon>
        <taxon>Durusdinium</taxon>
    </lineage>
</organism>
<dbReference type="CDD" id="cd19071">
    <property type="entry name" value="AKR_AKR1-5-like"/>
    <property type="match status" value="1"/>
</dbReference>
<evidence type="ECO:0000313" key="3">
    <source>
        <dbReference type="Proteomes" id="UP001642484"/>
    </source>
</evidence>
<accession>A0ABP0SQI7</accession>
<sequence>MPRLGLGTTMLNGEKGKEAILEAFRLGYRLVDTAQSYGNEAGSGDTAQRLFTCSLQIHGRTSEAELGSAWRSSGLPRHQLFLVTKLSEDEGCRRKRAKDLEELYDEGVVRSLGVSNFNLEELKRFNSHVRVKPHVVQNKFSIYHRGWAPVQTQDVAQKLLSWGVVLMGYCNLDAYPHVLQPLEDVHVKKIAQKHHRTVAQVLLRHALQHGTVTRLPTTRCSVGPDRRTSGRTW</sequence>
<proteinExistence type="predicted"/>
<evidence type="ECO:0000259" key="1">
    <source>
        <dbReference type="Pfam" id="PF00248"/>
    </source>
</evidence>
<dbReference type="InterPro" id="IPR023210">
    <property type="entry name" value="NADP_OxRdtase_dom"/>
</dbReference>
<dbReference type="PROSITE" id="PS00062">
    <property type="entry name" value="ALDOKETO_REDUCTASE_2"/>
    <property type="match status" value="1"/>
</dbReference>
<reference evidence="2 3" key="1">
    <citation type="submission" date="2024-02" db="EMBL/GenBank/DDBJ databases">
        <authorList>
            <person name="Chen Y."/>
            <person name="Shah S."/>
            <person name="Dougan E. K."/>
            <person name="Thang M."/>
            <person name="Chan C."/>
        </authorList>
    </citation>
    <scope>NUCLEOTIDE SEQUENCE [LARGE SCALE GENOMIC DNA]</scope>
</reference>
<evidence type="ECO:0000313" key="2">
    <source>
        <dbReference type="EMBL" id="CAK9114671.1"/>
    </source>
</evidence>
<feature type="domain" description="NADP-dependent oxidoreductase" evidence="1">
    <location>
        <begin position="97"/>
        <end position="170"/>
    </location>
</feature>
<gene>
    <name evidence="2" type="ORF">CCMP2556_LOCUS53018</name>
</gene>
<dbReference type="SUPFAM" id="SSF51430">
    <property type="entry name" value="NAD(P)-linked oxidoreductase"/>
    <property type="match status" value="1"/>
</dbReference>
<feature type="domain" description="NADP-dependent oxidoreductase" evidence="1">
    <location>
        <begin position="4"/>
        <end position="90"/>
    </location>
</feature>
<dbReference type="Proteomes" id="UP001642484">
    <property type="component" value="Unassembled WGS sequence"/>
</dbReference>
<comment type="caution">
    <text evidence="2">The sequence shown here is derived from an EMBL/GenBank/DDBJ whole genome shotgun (WGS) entry which is preliminary data.</text>
</comment>
<dbReference type="Gene3D" id="3.20.20.100">
    <property type="entry name" value="NADP-dependent oxidoreductase domain"/>
    <property type="match status" value="2"/>
</dbReference>
<keyword evidence="3" id="KW-1185">Reference proteome</keyword>
<dbReference type="EMBL" id="CAXAMN010028028">
    <property type="protein sequence ID" value="CAK9114671.1"/>
    <property type="molecule type" value="Genomic_DNA"/>
</dbReference>
<dbReference type="PANTHER" id="PTHR43827">
    <property type="entry name" value="2,5-DIKETO-D-GLUCONIC ACID REDUCTASE"/>
    <property type="match status" value="1"/>
</dbReference>
<dbReference type="InterPro" id="IPR020471">
    <property type="entry name" value="AKR"/>
</dbReference>
<name>A0ABP0SQI7_9DINO</name>
<dbReference type="PRINTS" id="PR00069">
    <property type="entry name" value="ALDKETRDTASE"/>
</dbReference>